<evidence type="ECO:0000313" key="2">
    <source>
        <dbReference type="EMBL" id="KAK8078092.1"/>
    </source>
</evidence>
<protein>
    <submittedName>
        <fullName evidence="2">Uncharacterized protein</fullName>
    </submittedName>
</protein>
<feature type="transmembrane region" description="Helical" evidence="1">
    <location>
        <begin position="156"/>
        <end position="177"/>
    </location>
</feature>
<evidence type="ECO:0000256" key="1">
    <source>
        <dbReference type="SAM" id="Phobius"/>
    </source>
</evidence>
<dbReference type="Proteomes" id="UP001446871">
    <property type="component" value="Unassembled WGS sequence"/>
</dbReference>
<keyword evidence="1" id="KW-0812">Transmembrane</keyword>
<dbReference type="EMBL" id="JAQQWM010000002">
    <property type="protein sequence ID" value="KAK8078092.1"/>
    <property type="molecule type" value="Genomic_DNA"/>
</dbReference>
<name>A0ABR1W3N6_9PEZI</name>
<keyword evidence="1" id="KW-0472">Membrane</keyword>
<sequence>MPSAPDEYIVLADCKDSNNVLQSQMAYYNETSPANKPQDTAVVAAPAGQLSNWFCDFSSGQFTTTGVQFNATLGPKRDEGDYAGNGTNGYDSDNGGFRCWQQYNRSQYKQGQFDCSQVLRCDHRAAPSPLPSISCSAASGNSTDTDPHGLTTGAKIGIGVGSGVGGLILLAIAASVWRYLRKRRRPATELPVGGGGGPEKGAAYTHNLAPDGSYANYHNHQHPQELFAADARVEADTFSPLGELPANHQQHELETPESRYYAHYDAEGNTLPRT</sequence>
<organism evidence="2 3">
    <name type="scientific">Apiospora saccharicola</name>
    <dbReference type="NCBI Taxonomy" id="335842"/>
    <lineage>
        <taxon>Eukaryota</taxon>
        <taxon>Fungi</taxon>
        <taxon>Dikarya</taxon>
        <taxon>Ascomycota</taxon>
        <taxon>Pezizomycotina</taxon>
        <taxon>Sordariomycetes</taxon>
        <taxon>Xylariomycetidae</taxon>
        <taxon>Amphisphaeriales</taxon>
        <taxon>Apiosporaceae</taxon>
        <taxon>Apiospora</taxon>
    </lineage>
</organism>
<keyword evidence="1" id="KW-1133">Transmembrane helix</keyword>
<comment type="caution">
    <text evidence="2">The sequence shown here is derived from an EMBL/GenBank/DDBJ whole genome shotgun (WGS) entry which is preliminary data.</text>
</comment>
<gene>
    <name evidence="2" type="ORF">PG996_004262</name>
</gene>
<proteinExistence type="predicted"/>
<accession>A0ABR1W3N6</accession>
<reference evidence="2 3" key="1">
    <citation type="submission" date="2023-01" db="EMBL/GenBank/DDBJ databases">
        <title>Analysis of 21 Apiospora genomes using comparative genomics revels a genus with tremendous synthesis potential of carbohydrate active enzymes and secondary metabolites.</title>
        <authorList>
            <person name="Sorensen T."/>
        </authorList>
    </citation>
    <scope>NUCLEOTIDE SEQUENCE [LARGE SCALE GENOMIC DNA]</scope>
    <source>
        <strain evidence="2 3">CBS 83171</strain>
    </source>
</reference>
<keyword evidence="3" id="KW-1185">Reference proteome</keyword>
<evidence type="ECO:0000313" key="3">
    <source>
        <dbReference type="Proteomes" id="UP001446871"/>
    </source>
</evidence>